<dbReference type="STRING" id="497965.Cyan7822_4893"/>
<evidence type="ECO:0000313" key="5">
    <source>
        <dbReference type="Proteomes" id="UP000008206"/>
    </source>
</evidence>
<dbReference type="PROSITE" id="PS01227">
    <property type="entry name" value="UPF0012"/>
    <property type="match status" value="1"/>
</dbReference>
<keyword evidence="2" id="KW-0378">Hydrolase</keyword>
<dbReference type="Proteomes" id="UP000008206">
    <property type="component" value="Chromosome"/>
</dbReference>
<gene>
    <name evidence="4" type="ordered locus">Cyan7822_4893</name>
</gene>
<comment type="similarity">
    <text evidence="1">Belongs to the carbon-nitrogen hydrolase superfamily. NIT1/NIT2 family.</text>
</comment>
<dbReference type="InterPro" id="IPR036526">
    <property type="entry name" value="C-N_Hydrolase_sf"/>
</dbReference>
<dbReference type="CDD" id="cd07572">
    <property type="entry name" value="nit"/>
    <property type="match status" value="1"/>
</dbReference>
<organism evidence="4 5">
    <name type="scientific">Gloeothece verrucosa (strain PCC 7822)</name>
    <name type="common">Cyanothece sp. (strain PCC 7822)</name>
    <dbReference type="NCBI Taxonomy" id="497965"/>
    <lineage>
        <taxon>Bacteria</taxon>
        <taxon>Bacillati</taxon>
        <taxon>Cyanobacteriota</taxon>
        <taxon>Cyanophyceae</taxon>
        <taxon>Oscillatoriophycideae</taxon>
        <taxon>Chroococcales</taxon>
        <taxon>Aphanothecaceae</taxon>
        <taxon>Gloeothece</taxon>
        <taxon>Gloeothece verrucosa</taxon>
    </lineage>
</organism>
<sequence>MKPYLAAAIQMTSRPDLEKNLSEAEELIELAARKGAELIGLPENFAFLGKEEDKLAQAEEIAHRSEKFLKTMAQRFQITLLGGGFPVPVETNAQKAYNTALVIDKDGNEVARYRKVHLFDVNVPDGNTYLESNTVMAGEDFPSLYVSEDLGTIGLSICYDVRFPELYRYLSAKGADVICVPAAFTAYTGKDHWKPLLQARAIENTCYVMAPAQTGNHYARRYTHGHAMIIDPWGAILADAGESPGMAIAEINPSRLEQVRQQMPSLQHRVFDKY</sequence>
<dbReference type="Gene3D" id="3.60.110.10">
    <property type="entry name" value="Carbon-nitrogen hydrolase"/>
    <property type="match status" value="1"/>
</dbReference>
<dbReference type="PROSITE" id="PS50263">
    <property type="entry name" value="CN_HYDROLASE"/>
    <property type="match status" value="1"/>
</dbReference>
<keyword evidence="4" id="KW-0012">Acyltransferase</keyword>
<dbReference type="SUPFAM" id="SSF56317">
    <property type="entry name" value="Carbon-nitrogen hydrolase"/>
    <property type="match status" value="1"/>
</dbReference>
<dbReference type="OrthoDB" id="9811121at2"/>
<feature type="domain" description="CN hydrolase" evidence="3">
    <location>
        <begin position="1"/>
        <end position="253"/>
    </location>
</feature>
<dbReference type="eggNOG" id="COG0388">
    <property type="taxonomic scope" value="Bacteria"/>
</dbReference>
<dbReference type="KEGG" id="cyj:Cyan7822_4893"/>
<dbReference type="GO" id="GO:0016746">
    <property type="term" value="F:acyltransferase activity"/>
    <property type="evidence" value="ECO:0007669"/>
    <property type="project" value="UniProtKB-KW"/>
</dbReference>
<dbReference type="AlphaFoldDB" id="E0UH70"/>
<dbReference type="InterPro" id="IPR045254">
    <property type="entry name" value="Nit1/2_C-N_Hydrolase"/>
</dbReference>
<evidence type="ECO:0000259" key="3">
    <source>
        <dbReference type="PROSITE" id="PS50263"/>
    </source>
</evidence>
<keyword evidence="5" id="KW-1185">Reference proteome</keyword>
<dbReference type="EMBL" id="CP002198">
    <property type="protein sequence ID" value="ADN16784.1"/>
    <property type="molecule type" value="Genomic_DNA"/>
</dbReference>
<dbReference type="PANTHER" id="PTHR23088">
    <property type="entry name" value="NITRILASE-RELATED"/>
    <property type="match status" value="1"/>
</dbReference>
<dbReference type="HOGENOM" id="CLU_030130_1_2_3"/>
<evidence type="ECO:0000256" key="2">
    <source>
        <dbReference type="ARBA" id="ARBA00022801"/>
    </source>
</evidence>
<dbReference type="InterPro" id="IPR001110">
    <property type="entry name" value="UPF0012_CS"/>
</dbReference>
<dbReference type="RefSeq" id="WP_013324822.1">
    <property type="nucleotide sequence ID" value="NC_014501.1"/>
</dbReference>
<dbReference type="PANTHER" id="PTHR23088:SF27">
    <property type="entry name" value="DEAMINATED GLUTATHIONE AMIDASE"/>
    <property type="match status" value="1"/>
</dbReference>
<dbReference type="Pfam" id="PF00795">
    <property type="entry name" value="CN_hydrolase"/>
    <property type="match status" value="1"/>
</dbReference>
<protein>
    <submittedName>
        <fullName evidence="4">Nitrilase/cyanide hydratase and apolipoprotein N-acyltransferase</fullName>
    </submittedName>
</protein>
<evidence type="ECO:0000256" key="1">
    <source>
        <dbReference type="ARBA" id="ARBA00010613"/>
    </source>
</evidence>
<accession>E0UH70</accession>
<reference evidence="5" key="1">
    <citation type="journal article" date="2011" name="MBio">
        <title>Novel metabolic attributes of the genus Cyanothece, comprising a group of unicellular nitrogen-fixing Cyanobacteria.</title>
        <authorList>
            <person name="Bandyopadhyay A."/>
            <person name="Elvitigala T."/>
            <person name="Welsh E."/>
            <person name="Stockel J."/>
            <person name="Liberton M."/>
            <person name="Min H."/>
            <person name="Sherman L.A."/>
            <person name="Pakrasi H.B."/>
        </authorList>
    </citation>
    <scope>NUCLEOTIDE SEQUENCE [LARGE SCALE GENOMIC DNA]</scope>
    <source>
        <strain evidence="5">PCC 7822</strain>
    </source>
</reference>
<name>E0UH70_GLOV7</name>
<dbReference type="GO" id="GO:0016811">
    <property type="term" value="F:hydrolase activity, acting on carbon-nitrogen (but not peptide) bonds, in linear amides"/>
    <property type="evidence" value="ECO:0007669"/>
    <property type="project" value="InterPro"/>
</dbReference>
<dbReference type="InterPro" id="IPR003010">
    <property type="entry name" value="C-N_Hydrolase"/>
</dbReference>
<evidence type="ECO:0000313" key="4">
    <source>
        <dbReference type="EMBL" id="ADN16784.1"/>
    </source>
</evidence>
<proteinExistence type="inferred from homology"/>
<keyword evidence="4" id="KW-0449">Lipoprotein</keyword>
<keyword evidence="4" id="KW-0808">Transferase</keyword>